<reference evidence="1 2" key="1">
    <citation type="submission" date="2019-03" db="EMBL/GenBank/DDBJ databases">
        <title>Genomic Encyclopedia of Type Strains, Phase III (KMG-III): the genomes of soil and plant-associated and newly described type strains.</title>
        <authorList>
            <person name="Whitman W."/>
        </authorList>
    </citation>
    <scope>NUCLEOTIDE SEQUENCE [LARGE SCALE GENOMIC DNA]</scope>
    <source>
        <strain evidence="1 2">CGMCC 1.7002</strain>
    </source>
</reference>
<evidence type="ECO:0000313" key="2">
    <source>
        <dbReference type="Proteomes" id="UP000295391"/>
    </source>
</evidence>
<name>A0A4R6VN13_9HYPH</name>
<dbReference type="Proteomes" id="UP000295391">
    <property type="component" value="Unassembled WGS sequence"/>
</dbReference>
<accession>A0A4R6VN13</accession>
<comment type="caution">
    <text evidence="1">The sequence shown here is derived from an EMBL/GenBank/DDBJ whole genome shotgun (WGS) entry which is preliminary data.</text>
</comment>
<keyword evidence="2" id="KW-1185">Reference proteome</keyword>
<protein>
    <recommendedName>
        <fullName evidence="3">Tail tube GTA-gp10-like protein</fullName>
    </recommendedName>
</protein>
<dbReference type="RefSeq" id="WP_133572248.1">
    <property type="nucleotide sequence ID" value="NZ_SNYR01000002.1"/>
</dbReference>
<dbReference type="OrthoDB" id="7473872at2"/>
<proteinExistence type="predicted"/>
<sequence>MANKKRGEVEIKALGKTYVLHMGANEIVSMEDVLDMGINQIGEKMNDPSQLRLGFLRKVMHEALGGAKALPIDEVGEIMDEIGFQAVGEKLGAAFVAAFPDGEENSDSPPANAG</sequence>
<dbReference type="EMBL" id="SNYR01000002">
    <property type="protein sequence ID" value="TDQ63570.1"/>
    <property type="molecule type" value="Genomic_DNA"/>
</dbReference>
<evidence type="ECO:0000313" key="1">
    <source>
        <dbReference type="EMBL" id="TDQ63570.1"/>
    </source>
</evidence>
<evidence type="ECO:0008006" key="3">
    <source>
        <dbReference type="Google" id="ProtNLM"/>
    </source>
</evidence>
<organism evidence="1 2">
    <name type="scientific">Maritalea mobilis</name>
    <dbReference type="NCBI Taxonomy" id="483324"/>
    <lineage>
        <taxon>Bacteria</taxon>
        <taxon>Pseudomonadati</taxon>
        <taxon>Pseudomonadota</taxon>
        <taxon>Alphaproteobacteria</taxon>
        <taxon>Hyphomicrobiales</taxon>
        <taxon>Devosiaceae</taxon>
        <taxon>Maritalea</taxon>
    </lineage>
</organism>
<dbReference type="AlphaFoldDB" id="A0A4R6VN13"/>
<gene>
    <name evidence="1" type="ORF">ATL17_1576</name>
</gene>